<name>A0A6P7H8V1_DIAVI</name>
<evidence type="ECO:0000313" key="1">
    <source>
        <dbReference type="RefSeq" id="XP_028155037.1"/>
    </source>
</evidence>
<organism evidence="1">
    <name type="scientific">Diabrotica virgifera virgifera</name>
    <name type="common">western corn rootworm</name>
    <dbReference type="NCBI Taxonomy" id="50390"/>
    <lineage>
        <taxon>Eukaryota</taxon>
        <taxon>Metazoa</taxon>
        <taxon>Ecdysozoa</taxon>
        <taxon>Arthropoda</taxon>
        <taxon>Hexapoda</taxon>
        <taxon>Insecta</taxon>
        <taxon>Pterygota</taxon>
        <taxon>Neoptera</taxon>
        <taxon>Endopterygota</taxon>
        <taxon>Coleoptera</taxon>
        <taxon>Polyphaga</taxon>
        <taxon>Cucujiformia</taxon>
        <taxon>Chrysomeloidea</taxon>
        <taxon>Chrysomelidae</taxon>
        <taxon>Galerucinae</taxon>
        <taxon>Diabroticina</taxon>
        <taxon>Diabroticites</taxon>
        <taxon>Diabrotica</taxon>
    </lineage>
</organism>
<gene>
    <name evidence="1" type="primary">LOC114348734</name>
</gene>
<dbReference type="RefSeq" id="XP_028155037.1">
    <property type="nucleotide sequence ID" value="XM_028299236.1"/>
</dbReference>
<accession>A0A6P7H8V1</accession>
<proteinExistence type="predicted"/>
<dbReference type="InParanoid" id="A0A6P7H8V1"/>
<sequence>MELEHLHELKHELDIYEDQLDKVDIADLFKHDSEETMYFEDNHVQIESYQTHLGQPTDNLKDVPNHTDYQAILTDNVKIDHNLVAEGTEKGFNLTYPTHFQWGTNQLILMTTPKYTRCFYELHSFMGNMRVYGILLKDRI</sequence>
<dbReference type="AlphaFoldDB" id="A0A6P7H8V1"/>
<protein>
    <submittedName>
        <fullName evidence="1">Uncharacterized protein LOC114348734</fullName>
    </submittedName>
</protein>
<reference evidence="1" key="1">
    <citation type="submission" date="2025-08" db="UniProtKB">
        <authorList>
            <consortium name="RefSeq"/>
        </authorList>
    </citation>
    <scope>IDENTIFICATION</scope>
    <source>
        <tissue evidence="1">Whole insect</tissue>
    </source>
</reference>